<feature type="compositionally biased region" description="Basic and acidic residues" evidence="6">
    <location>
        <begin position="949"/>
        <end position="1014"/>
    </location>
</feature>
<dbReference type="CDD" id="cd08368">
    <property type="entry name" value="LIM"/>
    <property type="match status" value="1"/>
</dbReference>
<dbReference type="InterPro" id="IPR031865">
    <property type="entry name" value="DUF4757"/>
</dbReference>
<evidence type="ECO:0000313" key="9">
    <source>
        <dbReference type="Ensembl" id="ENSONIP00000054117.1"/>
    </source>
</evidence>
<dbReference type="GO" id="GO:0051893">
    <property type="term" value="P:regulation of focal adhesion assembly"/>
    <property type="evidence" value="ECO:0007669"/>
    <property type="project" value="TreeGrafter"/>
</dbReference>
<dbReference type="Pfam" id="PF15949">
    <property type="entry name" value="DUF4757"/>
    <property type="match status" value="2"/>
</dbReference>
<evidence type="ECO:0000256" key="5">
    <source>
        <dbReference type="SAM" id="Coils"/>
    </source>
</evidence>
<feature type="compositionally biased region" description="Basic and acidic residues" evidence="6">
    <location>
        <begin position="925"/>
        <end position="937"/>
    </location>
</feature>
<feature type="compositionally biased region" description="Polar residues" evidence="6">
    <location>
        <begin position="751"/>
        <end position="761"/>
    </location>
</feature>
<keyword evidence="1 4" id="KW-0479">Metal-binding</keyword>
<evidence type="ECO:0000256" key="1">
    <source>
        <dbReference type="ARBA" id="ARBA00022723"/>
    </source>
</evidence>
<evidence type="ECO:0000256" key="6">
    <source>
        <dbReference type="SAM" id="MobiDB-lite"/>
    </source>
</evidence>
<dbReference type="Pfam" id="PF00307">
    <property type="entry name" value="CH"/>
    <property type="match status" value="1"/>
</dbReference>
<feature type="region of interest" description="Disordered" evidence="6">
    <location>
        <begin position="187"/>
        <end position="322"/>
    </location>
</feature>
<dbReference type="FunFam" id="2.10.110.10:FF:000041">
    <property type="entry name" value="LIM and calponin homology domains 1"/>
    <property type="match status" value="1"/>
</dbReference>
<feature type="region of interest" description="Disordered" evidence="6">
    <location>
        <begin position="1058"/>
        <end position="1184"/>
    </location>
</feature>
<dbReference type="SMART" id="SM00033">
    <property type="entry name" value="CH"/>
    <property type="match status" value="1"/>
</dbReference>
<organism evidence="9 10">
    <name type="scientific">Oreochromis niloticus</name>
    <name type="common">Nile tilapia</name>
    <name type="synonym">Tilapia nilotica</name>
    <dbReference type="NCBI Taxonomy" id="8128"/>
    <lineage>
        <taxon>Eukaryota</taxon>
        <taxon>Metazoa</taxon>
        <taxon>Chordata</taxon>
        <taxon>Craniata</taxon>
        <taxon>Vertebrata</taxon>
        <taxon>Euteleostomi</taxon>
        <taxon>Actinopterygii</taxon>
        <taxon>Neopterygii</taxon>
        <taxon>Teleostei</taxon>
        <taxon>Neoteleostei</taxon>
        <taxon>Acanthomorphata</taxon>
        <taxon>Ovalentaria</taxon>
        <taxon>Cichlomorphae</taxon>
        <taxon>Cichliformes</taxon>
        <taxon>Cichlidae</taxon>
        <taxon>African cichlids</taxon>
        <taxon>Pseudocrenilabrinae</taxon>
        <taxon>Oreochromini</taxon>
        <taxon>Oreochromis</taxon>
    </lineage>
</organism>
<feature type="compositionally biased region" description="Polar residues" evidence="6">
    <location>
        <begin position="1018"/>
        <end position="1042"/>
    </location>
</feature>
<evidence type="ECO:0000259" key="8">
    <source>
        <dbReference type="PROSITE" id="PS50023"/>
    </source>
</evidence>
<feature type="compositionally biased region" description="Basic and acidic residues" evidence="6">
    <location>
        <begin position="291"/>
        <end position="300"/>
    </location>
</feature>
<reference evidence="10" key="1">
    <citation type="submission" date="2012-01" db="EMBL/GenBank/DDBJ databases">
        <title>The Genome Sequence of Oreochromis niloticus (Nile Tilapia).</title>
        <authorList>
            <consortium name="Broad Institute Genome Assembly Team"/>
            <consortium name="Broad Institute Sequencing Platform"/>
            <person name="Di Palma F."/>
            <person name="Johnson J."/>
            <person name="Lander E.S."/>
            <person name="Lindblad-Toh K."/>
        </authorList>
    </citation>
    <scope>NUCLEOTIDE SEQUENCE [LARGE SCALE GENOMIC DNA]</scope>
</reference>
<feature type="compositionally biased region" description="Low complexity" evidence="6">
    <location>
        <begin position="816"/>
        <end position="830"/>
    </location>
</feature>
<dbReference type="FunFam" id="1.10.418.10:FF:000038">
    <property type="entry name" value="LIM and calponin homology domains-containing protein 1"/>
    <property type="match status" value="1"/>
</dbReference>
<dbReference type="GO" id="GO:0032034">
    <property type="term" value="F:myosin II head/neck binding"/>
    <property type="evidence" value="ECO:0007669"/>
    <property type="project" value="TreeGrafter"/>
</dbReference>
<feature type="region of interest" description="Disordered" evidence="6">
    <location>
        <begin position="1"/>
        <end position="20"/>
    </location>
</feature>
<feature type="compositionally biased region" description="Polar residues" evidence="6">
    <location>
        <begin position="209"/>
        <end position="219"/>
    </location>
</feature>
<feature type="domain" description="Calponin-homology (CH)" evidence="7">
    <location>
        <begin position="23"/>
        <end position="140"/>
    </location>
</feature>
<dbReference type="Pfam" id="PF00412">
    <property type="entry name" value="LIM"/>
    <property type="match status" value="1"/>
</dbReference>
<dbReference type="PROSITE" id="PS00478">
    <property type="entry name" value="LIM_DOMAIN_1"/>
    <property type="match status" value="1"/>
</dbReference>
<feature type="compositionally biased region" description="Low complexity" evidence="6">
    <location>
        <begin position="857"/>
        <end position="874"/>
    </location>
</feature>
<feature type="compositionally biased region" description="Basic and acidic residues" evidence="6">
    <location>
        <begin position="232"/>
        <end position="256"/>
    </location>
</feature>
<feature type="compositionally biased region" description="Basic and acidic residues" evidence="6">
    <location>
        <begin position="1058"/>
        <end position="1082"/>
    </location>
</feature>
<dbReference type="InterPro" id="IPR001781">
    <property type="entry name" value="Znf_LIM"/>
</dbReference>
<sequence>MASPVADIGQSHQHHPVNESAAQSAFLEAQKWIEAVTGRCFGDKDFRGGLENGILLCELLSSIRPGLVKKINRLPTPIAGLDNLSVFLRGCEELGLKGSQLFDPGDLQDTSTRPTAKGSDGSRKLKNVLITIYWLGRAANSCTSYNGPTLDLKEFEGLLSQMRKETEEAESPKRSIRDSGYIDCWDSERSDSLSPPRHGREDSFDSLDSFGSRSRQTPSPDVLVARGSSDGRGSDSESDGAPHRKMPDVRKDDMLARRTSVSEPRTAVPFNQYLPNKSNQSGYLPTPLRKKSNDKEEGGRKSWSTATSPVGGDRPLSTPARSCSEEFFHQSSTLAANATAASVFRTSPINTAGKHSPVTHQEDVAMRKGVAGSLVAADAKGDDKQTCQMPTSPKCIVALSPSSFLPVPTAMATASTETTDTCRQKGKPQTERDDPHEGTSWVDSSLPAKYSHTDSVSDDPQSVSMIDMRGEEEAALQPHSQVRHERMHNQYNKMKEEDDHWQDDLARWKNRRRSISQDLIKKEEERKMMERLMSGDTYTSQRRRSIKTYREIVEDKERREEELRQAYRKAKTPEEATAILQRYAQRFSISEAVLERLQLPKLLDRSISADPSFPTSPFPLSLSLSASPTTPDPFDSDFNGPMRYLRQQSAPTPKFTSTFEARIEEFPKEPSSHQRSQIRSRSSEPPSTRALSPKPVPLLMPKPYFQARPAGGETWNNKVDGLLRVNGDVGSDDVPTTPESQGRDSPPHFQASPSQSKNSTVDGAVDAPSSETSLRQSTHASSREGSPVSTKAKETQDVTEIASEDTQEVQEEKVTESTPPSRPTSLPSELQKPQESFGKTEDQTAAASEEEKPNAVAHQNPPAEAQQEQEMPKPSSEDLSNLVQSGVDKQSYQPANDPCSQELLQKSEMASSSAPPGSSGYHQQWETKAEEAEKDLRGNVSVPVLPQAKRGDRWSWDPDEERKRQERWQQEQERMLQEKYQREQEKLKEEWEKAQKEVAEEERKYHEEERRILEETVTPLTPHSSALPSPSRGELSSISADPQDTIVRSLADWERKQELLERQSRESTESVDLKRRENDRTSDISTADDSMKTGRSSMSQSSSQAEKFGHSLQNGQKLPPVLAKSSTPVKKQQELPADGSKPPGGRRSGPIDNNMGRSSSKNPAACPPSSDALPPAPNRSVSGKKLCSSCGQPLGKGAAMIIETLSLYFHIHCFKCGVCKGQLGDTTTGTDVRIRNGLLNCHQCYIRSRSAGQPTTL</sequence>
<keyword evidence="10" id="KW-1185">Reference proteome</keyword>
<feature type="compositionally biased region" description="Polar residues" evidence="6">
    <location>
        <begin position="646"/>
        <end position="659"/>
    </location>
</feature>
<dbReference type="PROSITE" id="PS50021">
    <property type="entry name" value="CH"/>
    <property type="match status" value="1"/>
</dbReference>
<feature type="compositionally biased region" description="Polar residues" evidence="6">
    <location>
        <begin position="769"/>
        <end position="789"/>
    </location>
</feature>
<accession>A0A669D2U0</accession>
<evidence type="ECO:0000256" key="4">
    <source>
        <dbReference type="PROSITE-ProRule" id="PRU00125"/>
    </source>
</evidence>
<dbReference type="GO" id="GO:0080090">
    <property type="term" value="P:regulation of primary metabolic process"/>
    <property type="evidence" value="ECO:0007669"/>
    <property type="project" value="UniProtKB-ARBA"/>
</dbReference>
<dbReference type="GeneTree" id="ENSGT00950000183159"/>
<dbReference type="GO" id="GO:0001725">
    <property type="term" value="C:stress fiber"/>
    <property type="evidence" value="ECO:0007669"/>
    <property type="project" value="TreeGrafter"/>
</dbReference>
<dbReference type="SMART" id="SM00132">
    <property type="entry name" value="LIM"/>
    <property type="match status" value="1"/>
</dbReference>
<dbReference type="AlphaFoldDB" id="A0A669D2U0"/>
<feature type="compositionally biased region" description="Polar residues" evidence="6">
    <location>
        <begin position="273"/>
        <end position="283"/>
    </location>
</feature>
<evidence type="ECO:0000259" key="7">
    <source>
        <dbReference type="PROSITE" id="PS50021"/>
    </source>
</evidence>
<feature type="compositionally biased region" description="Polar residues" evidence="6">
    <location>
        <begin position="877"/>
        <end position="904"/>
    </location>
</feature>
<feature type="compositionally biased region" description="Basic and acidic residues" evidence="6">
    <location>
        <begin position="661"/>
        <end position="672"/>
    </location>
</feature>
<dbReference type="Proteomes" id="UP000005207">
    <property type="component" value="Linkage group LG2"/>
</dbReference>
<dbReference type="GO" id="GO:0046872">
    <property type="term" value="F:metal ion binding"/>
    <property type="evidence" value="ECO:0007669"/>
    <property type="project" value="UniProtKB-KW"/>
</dbReference>
<protein>
    <submittedName>
        <fullName evidence="9">LIM and calponin homology domains 1</fullName>
    </submittedName>
</protein>
<feature type="compositionally biased region" description="Low complexity" evidence="6">
    <location>
        <begin position="673"/>
        <end position="687"/>
    </location>
</feature>
<feature type="coiled-coil region" evidence="5">
    <location>
        <begin position="505"/>
        <end position="569"/>
    </location>
</feature>
<dbReference type="InterPro" id="IPR001715">
    <property type="entry name" value="CH_dom"/>
</dbReference>
<feature type="region of interest" description="Disordered" evidence="6">
    <location>
        <begin position="102"/>
        <end position="121"/>
    </location>
</feature>
<reference evidence="9" key="2">
    <citation type="submission" date="2025-08" db="UniProtKB">
        <authorList>
            <consortium name="Ensembl"/>
        </authorList>
    </citation>
    <scope>IDENTIFICATION</scope>
</reference>
<dbReference type="GO" id="GO:0010604">
    <property type="term" value="P:positive regulation of macromolecule metabolic process"/>
    <property type="evidence" value="ECO:0007669"/>
    <property type="project" value="UniProtKB-ARBA"/>
</dbReference>
<dbReference type="GO" id="GO:0051496">
    <property type="term" value="P:positive regulation of stress fiber assembly"/>
    <property type="evidence" value="ECO:0007669"/>
    <property type="project" value="TreeGrafter"/>
</dbReference>
<evidence type="ECO:0000313" key="10">
    <source>
        <dbReference type="Proteomes" id="UP000005207"/>
    </source>
</evidence>
<dbReference type="PANTHER" id="PTHR15551">
    <property type="entry name" value="LIM DOMAIN ONLY 7"/>
    <property type="match status" value="1"/>
</dbReference>
<feature type="compositionally biased region" description="Low complexity" evidence="6">
    <location>
        <begin position="910"/>
        <end position="920"/>
    </location>
</feature>
<name>A0A669D2U0_ORENI</name>
<keyword evidence="5" id="KW-0175">Coiled coil</keyword>
<proteinExistence type="predicted"/>
<dbReference type="SUPFAM" id="SSF47576">
    <property type="entry name" value="Calponin-homology domain, CH-domain"/>
    <property type="match status" value="1"/>
</dbReference>
<reference evidence="9" key="3">
    <citation type="submission" date="2025-09" db="UniProtKB">
        <authorList>
            <consortium name="Ensembl"/>
        </authorList>
    </citation>
    <scope>IDENTIFICATION</scope>
</reference>
<dbReference type="InterPro" id="IPR036872">
    <property type="entry name" value="CH_dom_sf"/>
</dbReference>
<keyword evidence="2 4" id="KW-0862">Zinc</keyword>
<keyword evidence="3 4" id="KW-0440">LIM domain</keyword>
<dbReference type="Gene3D" id="1.10.418.10">
    <property type="entry name" value="Calponin-like domain"/>
    <property type="match status" value="1"/>
</dbReference>
<dbReference type="PANTHER" id="PTHR15551:SF5">
    <property type="entry name" value="LIM AND CALPONIN HOMOLOGY DOMAINS-CONTAINING PROTEIN 1 ISOFORM X1"/>
    <property type="match status" value="1"/>
</dbReference>
<dbReference type="Gene3D" id="2.10.110.10">
    <property type="entry name" value="Cysteine Rich Protein"/>
    <property type="match status" value="1"/>
</dbReference>
<feature type="region of interest" description="Disordered" evidence="6">
    <location>
        <begin position="624"/>
        <end position="1044"/>
    </location>
</feature>
<dbReference type="Ensembl" id="ENSONIT00000067274.1">
    <property type="protein sequence ID" value="ENSONIP00000054117.1"/>
    <property type="gene ID" value="ENSONIG00000001371.2"/>
</dbReference>
<dbReference type="PROSITE" id="PS50023">
    <property type="entry name" value="LIM_DOMAIN_2"/>
    <property type="match status" value="1"/>
</dbReference>
<feature type="domain" description="LIM zinc-binding" evidence="8">
    <location>
        <begin position="1185"/>
        <end position="1251"/>
    </location>
</feature>
<feature type="compositionally biased region" description="Basic and acidic residues" evidence="6">
    <location>
        <begin position="420"/>
        <end position="437"/>
    </location>
</feature>
<gene>
    <name evidence="9" type="primary">LIMCH1</name>
    <name evidence="9" type="synonym">limch1</name>
</gene>
<evidence type="ECO:0000256" key="3">
    <source>
        <dbReference type="ARBA" id="ARBA00023038"/>
    </source>
</evidence>
<feature type="compositionally biased region" description="Low complexity" evidence="6">
    <location>
        <begin position="1139"/>
        <end position="1150"/>
    </location>
</feature>
<feature type="region of interest" description="Disordered" evidence="6">
    <location>
        <begin position="410"/>
        <end position="462"/>
    </location>
</feature>
<evidence type="ECO:0000256" key="2">
    <source>
        <dbReference type="ARBA" id="ARBA00022833"/>
    </source>
</evidence>